<dbReference type="PANTHER" id="PTHR32303">
    <property type="entry name" value="QUINOPROTEIN ALCOHOL DEHYDROGENASE (CYTOCHROME C)"/>
    <property type="match status" value="1"/>
</dbReference>
<dbReference type="PANTHER" id="PTHR32303:SF4">
    <property type="entry name" value="QUINOPROTEIN GLUCOSE DEHYDROGENASE"/>
    <property type="match status" value="1"/>
</dbReference>
<evidence type="ECO:0000313" key="8">
    <source>
        <dbReference type="Proteomes" id="UP000811255"/>
    </source>
</evidence>
<dbReference type="RefSeq" id="WP_214534008.1">
    <property type="nucleotide sequence ID" value="NZ_JAHFVK010000001.1"/>
</dbReference>
<evidence type="ECO:0000313" key="7">
    <source>
        <dbReference type="EMBL" id="MBT2132855.1"/>
    </source>
</evidence>
<evidence type="ECO:0000256" key="1">
    <source>
        <dbReference type="ARBA" id="ARBA00001931"/>
    </source>
</evidence>
<dbReference type="SMART" id="SM00564">
    <property type="entry name" value="PQQ"/>
    <property type="match status" value="4"/>
</dbReference>
<evidence type="ECO:0000259" key="6">
    <source>
        <dbReference type="Pfam" id="PF01011"/>
    </source>
</evidence>
<dbReference type="EMBL" id="JAHFVK010000001">
    <property type="protein sequence ID" value="MBT2132855.1"/>
    <property type="molecule type" value="Genomic_DNA"/>
</dbReference>
<feature type="signal peptide" evidence="5">
    <location>
        <begin position="1"/>
        <end position="28"/>
    </location>
</feature>
<feature type="region of interest" description="Disordered" evidence="4">
    <location>
        <begin position="373"/>
        <end position="394"/>
    </location>
</feature>
<dbReference type="PROSITE" id="PS51257">
    <property type="entry name" value="PROKAR_LIPOPROTEIN"/>
    <property type="match status" value="1"/>
</dbReference>
<dbReference type="InterPro" id="IPR017511">
    <property type="entry name" value="PQQ_mDH"/>
</dbReference>
<evidence type="ECO:0000256" key="2">
    <source>
        <dbReference type="ARBA" id="ARBA00008156"/>
    </source>
</evidence>
<keyword evidence="5" id="KW-0732">Signal</keyword>
<dbReference type="InterPro" id="IPR011047">
    <property type="entry name" value="Quinoprotein_ADH-like_sf"/>
</dbReference>
<comment type="similarity">
    <text evidence="2">Belongs to the bacterial PQQ dehydrogenase family.</text>
</comment>
<comment type="cofactor">
    <cofactor evidence="1">
        <name>pyrroloquinoline quinone</name>
        <dbReference type="ChEBI" id="CHEBI:58442"/>
    </cofactor>
</comment>
<sequence length="643" mass="69802">MLNNLGRARLRARLLAVSGFALSLAACAQTPGAGSANQAALANETFDYVGWDQYLGGPDSSQYTALDQITPANVGQLQVAWEFPTGEGAAPQFNPIVVNGLMYVQTGDGQIAALDPATGKQLWKSETTGRISTRGINYWQSKDGSDRRLVFLNDGLLRAIDARTGRYIPGFSVDLRDALPAGHAETPRPLMTNNPGRIFEDTIIISLPAGGGYASHPADIQAYDIRTGALKWVFHVVPRVGEVGSDTWPEQDREKFGGVHNWSEFTVDTETGVAYIPTGTARSDFYGGNRPGDNLFGNSILALDARTGKRLWHFQTVHHDLWDFDLPNAPKLMTITKDGKKIPAVIVVAKHGFVFAFDRRTGEPIWPIEERAVPQSDAPGEHTSPTQPFPTWPKPFSRQTFTEADINPYIPPEDQAKLRELLRTARNEGLFTPPSVQGSISIPGHNGGTSWGNTAIDPVHQRLFVVSREIPVLNTLIPDTKTDPKTMPGYTPGVTPFNTPYNFLMQSNGMVAIKPPFSFLTAYDMNTGEMLYHIPNGESMLLQQQGITGIGSQAPRGGPVATASGLLFVGTAGDRTFRARDAATGKVLWEHKLDAATEGVPAIYEVGGREYITIPVGGDGLFSHKGQPDPGPSRYVTFALPAR</sequence>
<evidence type="ECO:0000256" key="4">
    <source>
        <dbReference type="SAM" id="MobiDB-lite"/>
    </source>
</evidence>
<feature type="chain" id="PRO_5045600301" evidence="5">
    <location>
        <begin position="29"/>
        <end position="643"/>
    </location>
</feature>
<dbReference type="Proteomes" id="UP000811255">
    <property type="component" value="Unassembled WGS sequence"/>
</dbReference>
<dbReference type="InterPro" id="IPR018391">
    <property type="entry name" value="PQQ_b-propeller_rpt"/>
</dbReference>
<feature type="domain" description="Pyrrolo-quinoline quinone repeat" evidence="6">
    <location>
        <begin position="51"/>
        <end position="612"/>
    </location>
</feature>
<dbReference type="Gene3D" id="2.140.10.10">
    <property type="entry name" value="Quinoprotein alcohol dehydrogenase-like superfamily"/>
    <property type="match status" value="1"/>
</dbReference>
<dbReference type="Pfam" id="PF01011">
    <property type="entry name" value="PQQ"/>
    <property type="match status" value="1"/>
</dbReference>
<evidence type="ECO:0000256" key="3">
    <source>
        <dbReference type="ARBA" id="ARBA00023002"/>
    </source>
</evidence>
<dbReference type="InterPro" id="IPR002372">
    <property type="entry name" value="PQQ_rpt_dom"/>
</dbReference>
<comment type="caution">
    <text evidence="7">The sequence shown here is derived from an EMBL/GenBank/DDBJ whole genome shotgun (WGS) entry which is preliminary data.</text>
</comment>
<reference evidence="7 8" key="1">
    <citation type="submission" date="2021-05" db="EMBL/GenBank/DDBJ databases">
        <title>Croceibacterium sp. LX-88 genome sequence.</title>
        <authorList>
            <person name="Luo X."/>
        </authorList>
    </citation>
    <scope>NUCLEOTIDE SEQUENCE [LARGE SCALE GENOMIC DNA]</scope>
    <source>
        <strain evidence="7 8">LX-88</strain>
    </source>
</reference>
<keyword evidence="3" id="KW-0560">Oxidoreductase</keyword>
<evidence type="ECO:0000256" key="5">
    <source>
        <dbReference type="SAM" id="SignalP"/>
    </source>
</evidence>
<name>A0ABS5W0V1_9SPHN</name>
<gene>
    <name evidence="7" type="ORF">KK137_00780</name>
</gene>
<protein>
    <submittedName>
        <fullName evidence="7">Pyrroloquinoline quinone-dependent dehydrogenase</fullName>
    </submittedName>
</protein>
<accession>A0ABS5W0V1</accession>
<organism evidence="7 8">
    <name type="scientific">Croceibacterium selenioxidans</name>
    <dbReference type="NCBI Taxonomy" id="2838833"/>
    <lineage>
        <taxon>Bacteria</taxon>
        <taxon>Pseudomonadati</taxon>
        <taxon>Pseudomonadota</taxon>
        <taxon>Alphaproteobacteria</taxon>
        <taxon>Sphingomonadales</taxon>
        <taxon>Erythrobacteraceae</taxon>
        <taxon>Croceibacterium</taxon>
    </lineage>
</organism>
<proteinExistence type="inferred from homology"/>
<dbReference type="CDD" id="cd10280">
    <property type="entry name" value="PQQ_mGDH"/>
    <property type="match status" value="1"/>
</dbReference>
<keyword evidence="8" id="KW-1185">Reference proteome</keyword>
<dbReference type="SUPFAM" id="SSF50998">
    <property type="entry name" value="Quinoprotein alcohol dehydrogenase-like"/>
    <property type="match status" value="1"/>
</dbReference>